<protein>
    <submittedName>
        <fullName evidence="1">Uncharacterized protein</fullName>
    </submittedName>
</protein>
<dbReference type="Proteomes" id="UP001365619">
    <property type="component" value="Unassembled WGS sequence"/>
</dbReference>
<evidence type="ECO:0000313" key="2">
    <source>
        <dbReference type="Proteomes" id="UP001365619"/>
    </source>
</evidence>
<comment type="caution">
    <text evidence="1">The sequence shown here is derived from an EMBL/GenBank/DDBJ whole genome shotgun (WGS) entry which is preliminary data.</text>
</comment>
<gene>
    <name evidence="1" type="ORF">WBS43_28210</name>
</gene>
<organism evidence="1 2">
    <name type="scientific">Bacillus luti</name>
    <dbReference type="NCBI Taxonomy" id="2026191"/>
    <lineage>
        <taxon>Bacteria</taxon>
        <taxon>Bacillati</taxon>
        <taxon>Bacillota</taxon>
        <taxon>Bacilli</taxon>
        <taxon>Bacillales</taxon>
        <taxon>Bacillaceae</taxon>
        <taxon>Bacillus</taxon>
        <taxon>Bacillus cereus group</taxon>
    </lineage>
</organism>
<accession>A0ABU8I0I7</accession>
<proteinExistence type="predicted"/>
<sequence>MSLLMKVNYKTASDFSFFIIIPVIA</sequence>
<keyword evidence="2" id="KW-1185">Reference proteome</keyword>
<evidence type="ECO:0000313" key="1">
    <source>
        <dbReference type="EMBL" id="MEI5932566.1"/>
    </source>
</evidence>
<reference evidence="1 2" key="1">
    <citation type="submission" date="2024-03" db="EMBL/GenBank/DDBJ databases">
        <title>A Rare Waterborne Outbreak of Bacillus cereus in China: Epidemiologic Survey, Genomic Insights and Virulence Characteristics.</title>
        <authorList>
            <person name="Wang S."/>
        </authorList>
    </citation>
    <scope>NUCLEOTIDE SEQUENCE [LARGE SCALE GENOMIC DNA]</scope>
    <source>
        <strain evidence="1 2">BC008</strain>
    </source>
</reference>
<dbReference type="EMBL" id="JBBAGW010000027">
    <property type="protein sequence ID" value="MEI5932566.1"/>
    <property type="molecule type" value="Genomic_DNA"/>
</dbReference>
<name>A0ABU8I0I7_9BACI</name>
<dbReference type="RefSeq" id="WP_290126959.1">
    <property type="nucleotide sequence ID" value="NZ_JBBAGV010000025.1"/>
</dbReference>